<accession>A0AAN9YG96</accession>
<dbReference type="EMBL" id="JAKJXP020000165">
    <property type="protein sequence ID" value="KAK7740647.1"/>
    <property type="molecule type" value="Genomic_DNA"/>
</dbReference>
<sequence length="216" mass="23256">MRISLKNTAMSDSTLYKPSGYPPSKTALLFLDYQNILVNMIPSPLKEALITSAETLLAAARQNNVAILHCIMDTNSDPAVTNKVTATWATQYKPIFANDPKLGAEYADFAPANNSTDHETVFKRAPGIRSALESQGIVSYLRDKLGVAHLILGGIATSGAIMGTMSHGTDINFVISVVGDACWDPNEQVHRDLIDTVIPSLAWVSSVEEAVGYMTA</sequence>
<name>A0AAN9YG96_9PEZI</name>
<dbReference type="SUPFAM" id="SSF52499">
    <property type="entry name" value="Isochorismatase-like hydrolases"/>
    <property type="match status" value="1"/>
</dbReference>
<comment type="caution">
    <text evidence="4">The sequence shown here is derived from an EMBL/GenBank/DDBJ whole genome shotgun (WGS) entry which is preliminary data.</text>
</comment>
<dbReference type="Proteomes" id="UP001320420">
    <property type="component" value="Unassembled WGS sequence"/>
</dbReference>
<dbReference type="Pfam" id="PF00857">
    <property type="entry name" value="Isochorismatase"/>
    <property type="match status" value="1"/>
</dbReference>
<dbReference type="PANTHER" id="PTHR43540:SF1">
    <property type="entry name" value="ISOCHORISMATASE HYDROLASE"/>
    <property type="match status" value="1"/>
</dbReference>
<evidence type="ECO:0000256" key="1">
    <source>
        <dbReference type="ARBA" id="ARBA00006336"/>
    </source>
</evidence>
<evidence type="ECO:0000313" key="4">
    <source>
        <dbReference type="EMBL" id="KAK7740647.1"/>
    </source>
</evidence>
<reference evidence="4 5" key="1">
    <citation type="submission" date="2024-02" db="EMBL/GenBank/DDBJ databases">
        <title>De novo assembly and annotation of 12 fungi associated with fruit tree decline syndrome in Ontario, Canada.</title>
        <authorList>
            <person name="Sulman M."/>
            <person name="Ellouze W."/>
            <person name="Ilyukhin E."/>
        </authorList>
    </citation>
    <scope>NUCLEOTIDE SEQUENCE [LARGE SCALE GENOMIC DNA]</scope>
    <source>
        <strain evidence="4 5">M11/M66-122</strain>
    </source>
</reference>
<dbReference type="Gene3D" id="3.40.50.850">
    <property type="entry name" value="Isochorismatase-like"/>
    <property type="match status" value="1"/>
</dbReference>
<feature type="domain" description="Isochorismatase-like" evidence="3">
    <location>
        <begin position="26"/>
        <end position="209"/>
    </location>
</feature>
<evidence type="ECO:0000313" key="5">
    <source>
        <dbReference type="Proteomes" id="UP001320420"/>
    </source>
</evidence>
<evidence type="ECO:0000259" key="3">
    <source>
        <dbReference type="Pfam" id="PF00857"/>
    </source>
</evidence>
<organism evidence="4 5">
    <name type="scientific">Diatrype stigma</name>
    <dbReference type="NCBI Taxonomy" id="117547"/>
    <lineage>
        <taxon>Eukaryota</taxon>
        <taxon>Fungi</taxon>
        <taxon>Dikarya</taxon>
        <taxon>Ascomycota</taxon>
        <taxon>Pezizomycotina</taxon>
        <taxon>Sordariomycetes</taxon>
        <taxon>Xylariomycetidae</taxon>
        <taxon>Xylariales</taxon>
        <taxon>Diatrypaceae</taxon>
        <taxon>Diatrype</taxon>
    </lineage>
</organism>
<dbReference type="InterPro" id="IPR050272">
    <property type="entry name" value="Isochorismatase-like_hydrls"/>
</dbReference>
<keyword evidence="2" id="KW-0378">Hydrolase</keyword>
<dbReference type="InterPro" id="IPR036380">
    <property type="entry name" value="Isochorismatase-like_sf"/>
</dbReference>
<dbReference type="InterPro" id="IPR000868">
    <property type="entry name" value="Isochorismatase-like_dom"/>
</dbReference>
<evidence type="ECO:0000256" key="2">
    <source>
        <dbReference type="ARBA" id="ARBA00022801"/>
    </source>
</evidence>
<dbReference type="GO" id="GO:0016787">
    <property type="term" value="F:hydrolase activity"/>
    <property type="evidence" value="ECO:0007669"/>
    <property type="project" value="UniProtKB-KW"/>
</dbReference>
<dbReference type="AlphaFoldDB" id="A0AAN9YG96"/>
<gene>
    <name evidence="4" type="ORF">SLS62_011044</name>
</gene>
<proteinExistence type="inferred from homology"/>
<keyword evidence="5" id="KW-1185">Reference proteome</keyword>
<comment type="similarity">
    <text evidence="1">Belongs to the isochorismatase family.</text>
</comment>
<dbReference type="PANTHER" id="PTHR43540">
    <property type="entry name" value="PEROXYUREIDOACRYLATE/UREIDOACRYLATE AMIDOHYDROLASE-RELATED"/>
    <property type="match status" value="1"/>
</dbReference>
<protein>
    <recommendedName>
        <fullName evidence="3">Isochorismatase-like domain-containing protein</fullName>
    </recommendedName>
</protein>